<dbReference type="Gene3D" id="3.30.2010.10">
    <property type="entry name" value="Metalloproteases ('zincins'), catalytic domain"/>
    <property type="match status" value="1"/>
</dbReference>
<feature type="domain" description="YgjP-like metallopeptidase" evidence="1">
    <location>
        <begin position="23"/>
        <end position="91"/>
    </location>
</feature>
<dbReference type="CDD" id="cd07344">
    <property type="entry name" value="M48_yhfN_like"/>
    <property type="match status" value="1"/>
</dbReference>
<accession>A0A9D1HYH0</accession>
<dbReference type="InterPro" id="IPR002725">
    <property type="entry name" value="YgjP-like_metallopeptidase"/>
</dbReference>
<evidence type="ECO:0000259" key="1">
    <source>
        <dbReference type="Pfam" id="PF01863"/>
    </source>
</evidence>
<dbReference type="Pfam" id="PF01863">
    <property type="entry name" value="YgjP-like"/>
    <property type="match status" value="2"/>
</dbReference>
<dbReference type="EMBL" id="DVMQ01000018">
    <property type="protein sequence ID" value="HIU24602.1"/>
    <property type="molecule type" value="Genomic_DNA"/>
</dbReference>
<dbReference type="PANTHER" id="PTHR30399">
    <property type="entry name" value="UNCHARACTERIZED PROTEIN YGJP"/>
    <property type="match status" value="1"/>
</dbReference>
<comment type="caution">
    <text evidence="2">The sequence shown here is derived from an EMBL/GenBank/DDBJ whole genome shotgun (WGS) entry which is preliminary data.</text>
</comment>
<gene>
    <name evidence="2" type="ORF">IAD17_06740</name>
</gene>
<evidence type="ECO:0000313" key="2">
    <source>
        <dbReference type="EMBL" id="HIU24602.1"/>
    </source>
</evidence>
<feature type="domain" description="YgjP-like metallopeptidase" evidence="1">
    <location>
        <begin position="98"/>
        <end position="201"/>
    </location>
</feature>
<protein>
    <submittedName>
        <fullName evidence="2">DUF45 domain-containing protein</fullName>
    </submittedName>
</protein>
<sequence length="212" mass="24143">MSKQSEKYVVNGIPVEIERKKVRRFNLRVRRDGTAHLSIPRRANFCQAYAFLDTHAEWLRNAVERTKRAAQEQEASLNNEGKVPLWGELVPLPEGLGVDELYRQEMEKRLPAVISRMEYATGLHAAGWQLRAMTSRWGSCTPQTGNIRINLRLAAYPPKCLAYVVAHELTHLAEPSHNARFHELLGRVVPDEKDVRALLRANPSVLARKKSC</sequence>
<dbReference type="Proteomes" id="UP000824078">
    <property type="component" value="Unassembled WGS sequence"/>
</dbReference>
<proteinExistence type="predicted"/>
<reference evidence="2" key="2">
    <citation type="journal article" date="2021" name="PeerJ">
        <title>Extensive microbial diversity within the chicken gut microbiome revealed by metagenomics and culture.</title>
        <authorList>
            <person name="Gilroy R."/>
            <person name="Ravi A."/>
            <person name="Getino M."/>
            <person name="Pursley I."/>
            <person name="Horton D.L."/>
            <person name="Alikhan N.F."/>
            <person name="Baker D."/>
            <person name="Gharbi K."/>
            <person name="Hall N."/>
            <person name="Watson M."/>
            <person name="Adriaenssens E.M."/>
            <person name="Foster-Nyarko E."/>
            <person name="Jarju S."/>
            <person name="Secka A."/>
            <person name="Antonio M."/>
            <person name="Oren A."/>
            <person name="Chaudhuri R.R."/>
            <person name="La Ragione R."/>
            <person name="Hildebrand F."/>
            <person name="Pallen M.J."/>
        </authorList>
    </citation>
    <scope>NUCLEOTIDE SEQUENCE</scope>
    <source>
        <strain evidence="2">ChiHjej12B11-29160</strain>
    </source>
</reference>
<reference evidence="2" key="1">
    <citation type="submission" date="2020-10" db="EMBL/GenBank/DDBJ databases">
        <authorList>
            <person name="Gilroy R."/>
        </authorList>
    </citation>
    <scope>NUCLEOTIDE SEQUENCE</scope>
    <source>
        <strain evidence="2">ChiHjej12B11-29160</strain>
    </source>
</reference>
<evidence type="ECO:0000313" key="3">
    <source>
        <dbReference type="Proteomes" id="UP000824078"/>
    </source>
</evidence>
<dbReference type="InterPro" id="IPR053136">
    <property type="entry name" value="UTP_pyrophosphatase-like"/>
</dbReference>
<dbReference type="AlphaFoldDB" id="A0A9D1HYH0"/>
<organism evidence="2 3">
    <name type="scientific">Candidatus Coprovicinus avistercoris</name>
    <dbReference type="NCBI Taxonomy" id="2840754"/>
    <lineage>
        <taxon>Bacteria</taxon>
        <taxon>Bacillati</taxon>
        <taxon>Actinomycetota</taxon>
        <taxon>Coriobacteriia</taxon>
        <taxon>Coriobacteriales</taxon>
        <taxon>Coriobacteriaceae</taxon>
        <taxon>Coriobacteriaceae incertae sedis</taxon>
        <taxon>Candidatus Coprovicinus</taxon>
    </lineage>
</organism>
<dbReference type="PANTHER" id="PTHR30399:SF1">
    <property type="entry name" value="UTP PYROPHOSPHATASE"/>
    <property type="match status" value="1"/>
</dbReference>
<name>A0A9D1HYH0_9ACTN</name>